<evidence type="ECO:0000313" key="9">
    <source>
        <dbReference type="Proteomes" id="UP000250086"/>
    </source>
</evidence>
<feature type="transmembrane region" description="Helical" evidence="7">
    <location>
        <begin position="433"/>
        <end position="452"/>
    </location>
</feature>
<name>A0A2X0V3R4_9GAMM</name>
<dbReference type="GO" id="GO:0016020">
    <property type="term" value="C:membrane"/>
    <property type="evidence" value="ECO:0007669"/>
    <property type="project" value="UniProtKB-SubCell"/>
</dbReference>
<keyword evidence="2 6" id="KW-0813">Transport</keyword>
<evidence type="ECO:0000313" key="8">
    <source>
        <dbReference type="EMBL" id="SPT68779.1"/>
    </source>
</evidence>
<dbReference type="OrthoDB" id="9762833at2"/>
<dbReference type="InterPro" id="IPR047218">
    <property type="entry name" value="YocR/YhdH-like"/>
</dbReference>
<dbReference type="CDD" id="cd10336">
    <property type="entry name" value="SLC6sbd_Tyt1-Like"/>
    <property type="match status" value="1"/>
</dbReference>
<feature type="transmembrane region" description="Helical" evidence="7">
    <location>
        <begin position="347"/>
        <end position="368"/>
    </location>
</feature>
<gene>
    <name evidence="8" type="ORF">NCTC13093_00114</name>
</gene>
<dbReference type="PROSITE" id="PS50267">
    <property type="entry name" value="NA_NEUROTRAN_SYMP_3"/>
    <property type="match status" value="1"/>
</dbReference>
<dbReference type="PANTHER" id="PTHR42948:SF1">
    <property type="entry name" value="TRANSPORTER"/>
    <property type="match status" value="1"/>
</dbReference>
<evidence type="ECO:0000256" key="5">
    <source>
        <dbReference type="ARBA" id="ARBA00023136"/>
    </source>
</evidence>
<reference evidence="8 9" key="1">
    <citation type="submission" date="2018-06" db="EMBL/GenBank/DDBJ databases">
        <authorList>
            <consortium name="Pathogen Informatics"/>
            <person name="Doyle S."/>
        </authorList>
    </citation>
    <scope>NUCLEOTIDE SEQUENCE [LARGE SCALE GENOMIC DNA]</scope>
    <source>
        <strain evidence="8 9">NCTC13093</strain>
    </source>
</reference>
<dbReference type="InterPro" id="IPR000175">
    <property type="entry name" value="Na/ntran_symport"/>
</dbReference>
<feature type="transmembrane region" description="Helical" evidence="7">
    <location>
        <begin position="388"/>
        <end position="406"/>
    </location>
</feature>
<evidence type="ECO:0000256" key="7">
    <source>
        <dbReference type="SAM" id="Phobius"/>
    </source>
</evidence>
<feature type="transmembrane region" description="Helical" evidence="7">
    <location>
        <begin position="307"/>
        <end position="335"/>
    </location>
</feature>
<feature type="transmembrane region" description="Helical" evidence="7">
    <location>
        <begin position="253"/>
        <end position="282"/>
    </location>
</feature>
<dbReference type="Pfam" id="PF00209">
    <property type="entry name" value="SNF"/>
    <property type="match status" value="2"/>
</dbReference>
<dbReference type="Proteomes" id="UP000250086">
    <property type="component" value="Unassembled WGS sequence"/>
</dbReference>
<evidence type="ECO:0000256" key="2">
    <source>
        <dbReference type="ARBA" id="ARBA00022448"/>
    </source>
</evidence>
<keyword evidence="4 7" id="KW-1133">Transmembrane helix</keyword>
<evidence type="ECO:0000256" key="3">
    <source>
        <dbReference type="ARBA" id="ARBA00022692"/>
    </source>
</evidence>
<evidence type="ECO:0000256" key="6">
    <source>
        <dbReference type="RuleBase" id="RU003732"/>
    </source>
</evidence>
<dbReference type="EMBL" id="UAPV01000001">
    <property type="protein sequence ID" value="SPT68779.1"/>
    <property type="molecule type" value="Genomic_DNA"/>
</dbReference>
<feature type="transmembrane region" description="Helical" evidence="7">
    <location>
        <begin position="144"/>
        <end position="164"/>
    </location>
</feature>
<dbReference type="InterPro" id="IPR037272">
    <property type="entry name" value="SNS_sf"/>
</dbReference>
<feature type="transmembrane region" description="Helical" evidence="7">
    <location>
        <begin position="40"/>
        <end position="64"/>
    </location>
</feature>
<dbReference type="PRINTS" id="PR00176">
    <property type="entry name" value="NANEUSMPORT"/>
</dbReference>
<accession>A0A2X0V3R4</accession>
<sequence length="456" mass="50282">MSDREQFASRIGFLLIAAGCAIGLGNVWRFPYITGQYGGAVFVIIYILFLLCVGMPILTMELAVGRASRQSLGRSFEKLTPGSAWRANKFWMIPGNYILMGFYSLVTGWMLYYTVGMFSGTLASNTEQSLAGEAFAKMLATPSVQFLCTLFVVLLSFSVCAFGLRRGVERITKPIMLMLFGLLIFLAARSFTLPGFEAGMSYYLSPNLENLQEKGILNAISAAMGQAFFTLGLGVGSIQIFGSYMSRNYTIGYEAVTITLLDTTVAVLAGFIIFPACFSYAVEPGSGPGLIFVTLVSVFSNMEYGSVWGGIFFLFMLFAAISTLIAVFENIIAITMEVFEIKRVKSVIINCIAILLLSVPCLLGYNLWSSVQPLGEGSTILDMYDFVLSKNILPFGAMCYILYVSLKRGWGFDNYLAEINTGKGIKFPYFMKYYFLIVLPVIVFALFIQGYVEIFG</sequence>
<dbReference type="PROSITE" id="PS00610">
    <property type="entry name" value="NA_NEUROTRAN_SYMP_1"/>
    <property type="match status" value="1"/>
</dbReference>
<dbReference type="SUPFAM" id="SSF161070">
    <property type="entry name" value="SNF-like"/>
    <property type="match status" value="1"/>
</dbReference>
<keyword evidence="6" id="KW-0769">Symport</keyword>
<feature type="transmembrane region" description="Helical" evidence="7">
    <location>
        <begin position="96"/>
        <end position="115"/>
    </location>
</feature>
<dbReference type="AlphaFoldDB" id="A0A2X0V3R4"/>
<dbReference type="NCBIfam" id="NF037979">
    <property type="entry name" value="Na_transp"/>
    <property type="match status" value="1"/>
</dbReference>
<feature type="transmembrane region" description="Helical" evidence="7">
    <location>
        <begin position="7"/>
        <end position="28"/>
    </location>
</feature>
<feature type="transmembrane region" description="Helical" evidence="7">
    <location>
        <begin position="216"/>
        <end position="241"/>
    </location>
</feature>
<feature type="transmembrane region" description="Helical" evidence="7">
    <location>
        <begin position="176"/>
        <end position="196"/>
    </location>
</feature>
<comment type="similarity">
    <text evidence="6">Belongs to the sodium:neurotransmitter symporter (SNF) (TC 2.A.22) family.</text>
</comment>
<protein>
    <recommendedName>
        <fullName evidence="6">Transporter</fullName>
    </recommendedName>
</protein>
<evidence type="ECO:0000256" key="4">
    <source>
        <dbReference type="ARBA" id="ARBA00022989"/>
    </source>
</evidence>
<keyword evidence="9" id="KW-1185">Reference proteome</keyword>
<proteinExistence type="inferred from homology"/>
<dbReference type="GO" id="GO:0015293">
    <property type="term" value="F:symporter activity"/>
    <property type="evidence" value="ECO:0007669"/>
    <property type="project" value="UniProtKB-KW"/>
</dbReference>
<keyword evidence="5 7" id="KW-0472">Membrane</keyword>
<organism evidence="8 9">
    <name type="scientific">Anaerobiospirillum thomasii</name>
    <dbReference type="NCBI Taxonomy" id="179995"/>
    <lineage>
        <taxon>Bacteria</taxon>
        <taxon>Pseudomonadati</taxon>
        <taxon>Pseudomonadota</taxon>
        <taxon>Gammaproteobacteria</taxon>
        <taxon>Aeromonadales</taxon>
        <taxon>Succinivibrionaceae</taxon>
        <taxon>Anaerobiospirillum</taxon>
    </lineage>
</organism>
<keyword evidence="3 6" id="KW-0812">Transmembrane</keyword>
<comment type="subcellular location">
    <subcellularLocation>
        <location evidence="1">Membrane</location>
        <topology evidence="1">Multi-pass membrane protein</topology>
    </subcellularLocation>
</comment>
<evidence type="ECO:0000256" key="1">
    <source>
        <dbReference type="ARBA" id="ARBA00004141"/>
    </source>
</evidence>
<dbReference type="PANTHER" id="PTHR42948">
    <property type="entry name" value="TRANSPORTER"/>
    <property type="match status" value="1"/>
</dbReference>
<dbReference type="RefSeq" id="WP_113742994.1">
    <property type="nucleotide sequence ID" value="NZ_UAPU01000005.1"/>
</dbReference>